<comment type="caution">
    <text evidence="1">The sequence shown here is derived from an EMBL/GenBank/DDBJ whole genome shotgun (WGS) entry which is preliminary data.</text>
</comment>
<dbReference type="InterPro" id="IPR015943">
    <property type="entry name" value="WD40/YVTN_repeat-like_dom_sf"/>
</dbReference>
<accession>A0A3M7RAM3</accession>
<gene>
    <name evidence="1" type="ORF">BpHYR1_013759</name>
</gene>
<feature type="non-terminal residue" evidence="1">
    <location>
        <position position="299"/>
    </location>
</feature>
<dbReference type="InterPro" id="IPR036322">
    <property type="entry name" value="WD40_repeat_dom_sf"/>
</dbReference>
<dbReference type="SMART" id="SM00320">
    <property type="entry name" value="WD40"/>
    <property type="match status" value="3"/>
</dbReference>
<organism evidence="1 2">
    <name type="scientific">Brachionus plicatilis</name>
    <name type="common">Marine rotifer</name>
    <name type="synonym">Brachionus muelleri</name>
    <dbReference type="NCBI Taxonomy" id="10195"/>
    <lineage>
        <taxon>Eukaryota</taxon>
        <taxon>Metazoa</taxon>
        <taxon>Spiralia</taxon>
        <taxon>Gnathifera</taxon>
        <taxon>Rotifera</taxon>
        <taxon>Eurotatoria</taxon>
        <taxon>Monogononta</taxon>
        <taxon>Pseudotrocha</taxon>
        <taxon>Ploima</taxon>
        <taxon>Brachionidae</taxon>
        <taxon>Brachionus</taxon>
    </lineage>
</organism>
<dbReference type="Gene3D" id="2.130.10.10">
    <property type="entry name" value="YVTN repeat-like/Quinoprotein amine dehydrogenase"/>
    <property type="match status" value="2"/>
</dbReference>
<dbReference type="STRING" id="10195.A0A3M7RAM3"/>
<sequence>MLSRNERLIDLIWSPFKEDEFIAYGSDLWLFRVRNSPSSDNSIKLNEELFAEFVVNYGENSNPKQVSWYCGKENKNLYAVSLSNHKIQLISYNSEKSAKNLEIFKEFSFKQIRQCTHLTWNSSQKNLLAGGFDKIRNEHSILVWDVRGNGAVPTNQFELNTESVINCLNFNHNKFSYSSMLMSSNTVLADYRQTSFKAVYETGNTETCNSLAWNPSHENHLFAGVNGKLVKMFDIKSSKTVLSVNSKYVQGITVDCNNQYQLASYLDNHAVIWDTRMFNAPVHKIDESEQIEKIQWCPT</sequence>
<dbReference type="PANTHER" id="PTHR16453">
    <property type="entry name" value="WD40 DOMAIN-CONTAINING PROTEIN MIO FAMILY MEMBER"/>
    <property type="match status" value="1"/>
</dbReference>
<name>A0A3M7RAM3_BRAPC</name>
<protein>
    <submittedName>
        <fullName evidence="1">WD repeat-containing mio</fullName>
    </submittedName>
</protein>
<dbReference type="InterPro" id="IPR001680">
    <property type="entry name" value="WD40_rpt"/>
</dbReference>
<dbReference type="PANTHER" id="PTHR16453:SF9">
    <property type="entry name" value="GATOR COMPLEX PROTEIN MIOS"/>
    <property type="match status" value="1"/>
</dbReference>
<evidence type="ECO:0000313" key="1">
    <source>
        <dbReference type="EMBL" id="RNA20577.1"/>
    </source>
</evidence>
<dbReference type="EMBL" id="REGN01003816">
    <property type="protein sequence ID" value="RNA20577.1"/>
    <property type="molecule type" value="Genomic_DNA"/>
</dbReference>
<reference evidence="1 2" key="1">
    <citation type="journal article" date="2018" name="Sci. Rep.">
        <title>Genomic signatures of local adaptation to the degree of environmental predictability in rotifers.</title>
        <authorList>
            <person name="Franch-Gras L."/>
            <person name="Hahn C."/>
            <person name="Garcia-Roger E.M."/>
            <person name="Carmona M.J."/>
            <person name="Serra M."/>
            <person name="Gomez A."/>
        </authorList>
    </citation>
    <scope>NUCLEOTIDE SEQUENCE [LARGE SCALE GENOMIC DNA]</scope>
    <source>
        <strain evidence="1">HYR1</strain>
    </source>
</reference>
<dbReference type="AlphaFoldDB" id="A0A3M7RAM3"/>
<dbReference type="OrthoDB" id="341486at2759"/>
<evidence type="ECO:0000313" key="2">
    <source>
        <dbReference type="Proteomes" id="UP000276133"/>
    </source>
</evidence>
<dbReference type="SUPFAM" id="SSF50978">
    <property type="entry name" value="WD40 repeat-like"/>
    <property type="match status" value="1"/>
</dbReference>
<proteinExistence type="predicted"/>
<dbReference type="Proteomes" id="UP000276133">
    <property type="component" value="Unassembled WGS sequence"/>
</dbReference>
<dbReference type="GO" id="GO:0005737">
    <property type="term" value="C:cytoplasm"/>
    <property type="evidence" value="ECO:0007669"/>
    <property type="project" value="TreeGrafter"/>
</dbReference>
<keyword evidence="2" id="KW-1185">Reference proteome</keyword>
<dbReference type="InterPro" id="IPR037593">
    <property type="entry name" value="MIOS/Sea4"/>
</dbReference>
<dbReference type="Pfam" id="PF21720">
    <property type="entry name" value="MIOS_WD40"/>
    <property type="match status" value="1"/>
</dbReference>